<dbReference type="PROSITE" id="PS50126">
    <property type="entry name" value="S1"/>
    <property type="match status" value="1"/>
</dbReference>
<dbReference type="Pfam" id="PF14635">
    <property type="entry name" value="HHH_7"/>
    <property type="match status" value="1"/>
</dbReference>
<sequence length="1425" mass="162275">MTEFIDTAAELGSDEEEDLDDEAGERRQKKANGVDFEDSSEEEEDDDEEQLAAEGAGFLVNDDEEDEEEEVQERRRKKKKRKNREVDEALDDEDLDLIGIDVQPREQQQSKYKRLKRGHKQPGNRSRDVADIFSDDDDVAEEPEEGGRRAGGFHDEFADFIEEDQFEDDIEDEREVGQPGVSIITSGLQAAGLDEGAEEDYRAAFGDGTDYDWALELQEQADDEQAGDGRELRLKDVFEPVQLAERMLTDEDNIIREEDIPERLQIARKSFRPLDLTPEEMDKRLGEEANWVSMMLWPKKGLSRYFEKPFQKAVKKVLEFLNVEDCEVPFIFNHRKDYLIHAPSDQQGDADDIASPPAEARPERLLNQSDLWEVFDLDLKFRAFYEKRDALERNYNNLKSVSPEINDAAIEELVSKSVTIEEIQELQDYLHFQYSTEMKDLRLIESESNGTQKRANNARSVYDKIRATSAYSFVHAMGISADEFAKFAESGLTRRSFIDDPAESPVDLSRSLMATSGSDYTNPDLLLKAGKSMFIQELVMSPRLRRLVRGHFYQNANIDCIRTDKGLRKITEDSPYYEFKYLRGQTFLDLTGRPEIFLKMLKAETEGLITVKFYISNLEKWRESLHRQITSDNISDVAKAWNQIRTECLDKALDRLQTAIANGIKETFRSRCEDELAGRARETYSNKLDQAPWKSKGQELGVTPNVLAITNGKANRGDAILWAYVESDGRVLENGKLVDFKLGNRDRNIPDGKDVDAFVEVLRRRKPDVIGIAGFSVETRRLYKDLQEIVNQNHIQGPIYEDGDEEKSDPLDVVIVNDEVARLFYNSPRAAAEFPKLPPFTRYCVALARYLQNPLAEYASLGKDIVSIPFVPNQTLIPQDKLSDKLENAMVDMVNLVGINLPDAWDDPYLSKLLPYICGLGPRKADRLIKAIQANNDEILSRYDLIGVSQTESDTRQLKEAMGPKVFQNCASFLYILFDSSEEAADYLDNTRIHPEDYELARKMAADAMGMDEEDVKAEVDEGGPSAVIRRMVRDDQTDQVHDLILEDYAAEIERKLGNRKRATLETIRAELADPYEEIRQAFANTATEDVFTMLTGETKDTLSEGMVIPVTIKRTFPDHIDCRLENGLEGTVSETEFPQGVGSGGQEPRHVFQQGQVVRARVMFLNRKALQVQLSLREDLVRQPARKEANRIPGEWDDRQEAEDKKAAEREKEVATGRPNRVVNHPLFFSFNAHQAEEFLGSKEAGDVVIRPSSKGLDHLAVTWKVANNLYQHIDVLELGKPSEYSLGKQLRVGKHTYSDLDELIVNHIEAMAKKVTELVKDERYRPEGREACEGWLRSYCEANPKRFMYAFAPMPKYPGYFWLCFQAGQDARPGAWAIKIIPNAFELEKHAYPDLNSLKNGFKLLFGSKNAGAKPPAAAKSYR</sequence>
<dbReference type="Gene3D" id="1.10.10.2740">
    <property type="entry name" value="Spt6, Death-like domain"/>
    <property type="match status" value="1"/>
</dbReference>
<dbReference type="Gene3D" id="3.30.420.140">
    <property type="entry name" value="YqgF/RNase H-like domain"/>
    <property type="match status" value="1"/>
</dbReference>
<organism evidence="13 14">
    <name type="scientific">Dendryphion nanum</name>
    <dbReference type="NCBI Taxonomy" id="256645"/>
    <lineage>
        <taxon>Eukaryota</taxon>
        <taxon>Fungi</taxon>
        <taxon>Dikarya</taxon>
        <taxon>Ascomycota</taxon>
        <taxon>Pezizomycotina</taxon>
        <taxon>Dothideomycetes</taxon>
        <taxon>Pleosporomycetidae</taxon>
        <taxon>Pleosporales</taxon>
        <taxon>Torulaceae</taxon>
        <taxon>Dendryphion</taxon>
    </lineage>
</organism>
<dbReference type="InterPro" id="IPR010994">
    <property type="entry name" value="RuvA_2-like"/>
</dbReference>
<comment type="subcellular location">
    <subcellularLocation>
        <location evidence="2">Chromosome</location>
    </subcellularLocation>
    <subcellularLocation>
        <location evidence="1 10">Nucleus</location>
    </subcellularLocation>
</comment>
<dbReference type="GO" id="GO:0005694">
    <property type="term" value="C:chromosome"/>
    <property type="evidence" value="ECO:0007669"/>
    <property type="project" value="UniProtKB-SubCell"/>
</dbReference>
<proteinExistence type="inferred from homology"/>
<dbReference type="Gene3D" id="3.30.505.10">
    <property type="entry name" value="SH2 domain"/>
    <property type="match status" value="2"/>
</dbReference>
<evidence type="ECO:0000256" key="7">
    <source>
        <dbReference type="ARBA" id="ARBA00023163"/>
    </source>
</evidence>
<dbReference type="PANTHER" id="PTHR10145:SF6">
    <property type="entry name" value="TRANSCRIPTION ELONGATION FACTOR SPT6"/>
    <property type="match status" value="1"/>
</dbReference>
<evidence type="ECO:0000256" key="6">
    <source>
        <dbReference type="ARBA" id="ARBA00022999"/>
    </source>
</evidence>
<evidence type="ECO:0000256" key="3">
    <source>
        <dbReference type="ARBA" id="ARBA00009253"/>
    </source>
</evidence>
<dbReference type="FunFam" id="3.30.420.140:FF:000007">
    <property type="entry name" value="Transcription elongation factor SPT6"/>
    <property type="match status" value="1"/>
</dbReference>
<keyword evidence="14" id="KW-1185">Reference proteome</keyword>
<dbReference type="Pfam" id="PF22706">
    <property type="entry name" value="Tex_central_region"/>
    <property type="match status" value="1"/>
</dbReference>
<dbReference type="Pfam" id="PF14641">
    <property type="entry name" value="HTH_44"/>
    <property type="match status" value="1"/>
</dbReference>
<feature type="compositionally biased region" description="Basic residues" evidence="11">
    <location>
        <begin position="111"/>
        <end position="122"/>
    </location>
</feature>
<dbReference type="SUPFAM" id="SSF50249">
    <property type="entry name" value="Nucleic acid-binding proteins"/>
    <property type="match status" value="1"/>
</dbReference>
<dbReference type="EMBL" id="JAGMWT010000004">
    <property type="protein sequence ID" value="KAH7130234.1"/>
    <property type="molecule type" value="Genomic_DNA"/>
</dbReference>
<dbReference type="FunFam" id="1.10.10.2740:FF:000002">
    <property type="entry name" value="Transcription elongation factor Spt6"/>
    <property type="match status" value="1"/>
</dbReference>
<dbReference type="InterPro" id="IPR028083">
    <property type="entry name" value="Spt6_acidic_N_dom"/>
</dbReference>
<dbReference type="FunFam" id="3.30.505.10:FF:000056">
    <property type="entry name" value="Transcription elongation factor Spt6"/>
    <property type="match status" value="1"/>
</dbReference>
<keyword evidence="13" id="KW-0648">Protein biosynthesis</keyword>
<dbReference type="SUPFAM" id="SSF158832">
    <property type="entry name" value="Tex N-terminal region-like"/>
    <property type="match status" value="1"/>
</dbReference>
<dbReference type="InterPro" id="IPR012340">
    <property type="entry name" value="NA-bd_OB-fold"/>
</dbReference>
<gene>
    <name evidence="13" type="ORF">B0J11DRAFT_457297</name>
</gene>
<comment type="function">
    <text evidence="9">Histone H3-H4 chaperone that plays a role in maintenance of chromatin structure during RNA polymerase II transcription elongation thereby repressing transcription initiation from cryptic promoters. Mediates the reassembly of nucleosomes onto the promoters of at least a selected set of genes during repression; the nucleosome reassembly is essential for transcriptional repression. Essential for viability.</text>
</comment>
<dbReference type="InterPro" id="IPR037027">
    <property type="entry name" value="YqgF/RNaseH-like_dom_sf"/>
</dbReference>
<evidence type="ECO:0000256" key="4">
    <source>
        <dbReference type="ARBA" id="ARBA00020248"/>
    </source>
</evidence>
<dbReference type="InterPro" id="IPR032706">
    <property type="entry name" value="Spt6_HHH"/>
</dbReference>
<dbReference type="InterPro" id="IPR055179">
    <property type="entry name" value="Tex-like_central_region"/>
</dbReference>
<dbReference type="PIRSF" id="PIRSF036947">
    <property type="entry name" value="Spt6"/>
    <property type="match status" value="1"/>
</dbReference>
<dbReference type="InterPro" id="IPR035019">
    <property type="entry name" value="Spt6_SH2_N"/>
</dbReference>
<accession>A0A9P9ITB9</accession>
<dbReference type="InterPro" id="IPR035018">
    <property type="entry name" value="Spt6_SH2_C"/>
</dbReference>
<dbReference type="SUPFAM" id="SSF53098">
    <property type="entry name" value="Ribonuclease H-like"/>
    <property type="match status" value="1"/>
</dbReference>
<dbReference type="InterPro" id="IPR023319">
    <property type="entry name" value="Tex-like_HTH_dom_sf"/>
</dbReference>
<feature type="compositionally biased region" description="Acidic residues" evidence="11">
    <location>
        <begin position="61"/>
        <end position="71"/>
    </location>
</feature>
<dbReference type="InterPro" id="IPR000980">
    <property type="entry name" value="SH2"/>
</dbReference>
<feature type="compositionally biased region" description="Basic and acidic residues" evidence="11">
    <location>
        <begin position="1190"/>
        <end position="1216"/>
    </location>
</feature>
<evidence type="ECO:0000313" key="14">
    <source>
        <dbReference type="Proteomes" id="UP000700596"/>
    </source>
</evidence>
<feature type="domain" description="S1 motif" evidence="12">
    <location>
        <begin position="1106"/>
        <end position="1178"/>
    </location>
</feature>
<dbReference type="CDD" id="cd09928">
    <property type="entry name" value="SH2_Cterm_SPT6_like"/>
    <property type="match status" value="1"/>
</dbReference>
<feature type="compositionally biased region" description="Acidic residues" evidence="11">
    <location>
        <begin position="133"/>
        <end position="144"/>
    </location>
</feature>
<dbReference type="InterPro" id="IPR012337">
    <property type="entry name" value="RNaseH-like_sf"/>
</dbReference>
<dbReference type="GO" id="GO:0003746">
    <property type="term" value="F:translation elongation factor activity"/>
    <property type="evidence" value="ECO:0007669"/>
    <property type="project" value="UniProtKB-KW"/>
</dbReference>
<feature type="compositionally biased region" description="Basic residues" evidence="11">
    <location>
        <begin position="74"/>
        <end position="83"/>
    </location>
</feature>
<dbReference type="InterPro" id="IPR036860">
    <property type="entry name" value="SH2_dom_sf"/>
</dbReference>
<evidence type="ECO:0000313" key="13">
    <source>
        <dbReference type="EMBL" id="KAH7130234.1"/>
    </source>
</evidence>
<comment type="similarity">
    <text evidence="3 10">Belongs to the SPT6 family.</text>
</comment>
<comment type="caution">
    <text evidence="13">The sequence shown here is derived from an EMBL/GenBank/DDBJ whole genome shotgun (WGS) entry which is preliminary data.</text>
</comment>
<dbReference type="OrthoDB" id="995477at2759"/>
<dbReference type="SUPFAM" id="SSF55550">
    <property type="entry name" value="SH2 domain"/>
    <property type="match status" value="1"/>
</dbReference>
<dbReference type="InterPro" id="IPR028231">
    <property type="entry name" value="Spt6_YqgF"/>
</dbReference>
<dbReference type="InterPro" id="IPR023323">
    <property type="entry name" value="Tex-like_dom_sf"/>
</dbReference>
<dbReference type="Gene3D" id="1.10.150.850">
    <property type="entry name" value="Spt6, helix-hairpin-helix domain"/>
    <property type="match status" value="1"/>
</dbReference>
<reference evidence="13" key="1">
    <citation type="journal article" date="2021" name="Nat. Commun.">
        <title>Genetic determinants of endophytism in the Arabidopsis root mycobiome.</title>
        <authorList>
            <person name="Mesny F."/>
            <person name="Miyauchi S."/>
            <person name="Thiergart T."/>
            <person name="Pickel B."/>
            <person name="Atanasova L."/>
            <person name="Karlsson M."/>
            <person name="Huettel B."/>
            <person name="Barry K.W."/>
            <person name="Haridas S."/>
            <person name="Chen C."/>
            <person name="Bauer D."/>
            <person name="Andreopoulos W."/>
            <person name="Pangilinan J."/>
            <person name="LaButti K."/>
            <person name="Riley R."/>
            <person name="Lipzen A."/>
            <person name="Clum A."/>
            <person name="Drula E."/>
            <person name="Henrissat B."/>
            <person name="Kohler A."/>
            <person name="Grigoriev I.V."/>
            <person name="Martin F.M."/>
            <person name="Hacquard S."/>
        </authorList>
    </citation>
    <scope>NUCLEOTIDE SEQUENCE</scope>
    <source>
        <strain evidence="13">MPI-CAGE-CH-0243</strain>
    </source>
</reference>
<dbReference type="PANTHER" id="PTHR10145">
    <property type="entry name" value="TRANSCRIPTION ELONGATION FACTOR SPT6"/>
    <property type="match status" value="1"/>
</dbReference>
<feature type="region of interest" description="Disordered" evidence="11">
    <location>
        <begin position="1190"/>
        <end position="1217"/>
    </location>
</feature>
<dbReference type="GO" id="GO:0034728">
    <property type="term" value="P:nucleosome organization"/>
    <property type="evidence" value="ECO:0007669"/>
    <property type="project" value="TreeGrafter"/>
</dbReference>
<evidence type="ECO:0000256" key="5">
    <source>
        <dbReference type="ARBA" id="ARBA00022454"/>
    </source>
</evidence>
<evidence type="ECO:0000256" key="1">
    <source>
        <dbReference type="ARBA" id="ARBA00004123"/>
    </source>
</evidence>
<evidence type="ECO:0000259" key="12">
    <source>
        <dbReference type="PROSITE" id="PS50126"/>
    </source>
</evidence>
<evidence type="ECO:0000256" key="11">
    <source>
        <dbReference type="SAM" id="MobiDB-lite"/>
    </source>
</evidence>
<keyword evidence="8 10" id="KW-0539">Nucleus</keyword>
<keyword evidence="6" id="KW-0727">SH2 domain</keyword>
<dbReference type="Gene3D" id="2.40.50.140">
    <property type="entry name" value="Nucleic acid-binding proteins"/>
    <property type="match status" value="1"/>
</dbReference>
<feature type="region of interest" description="Disordered" evidence="11">
    <location>
        <begin position="1"/>
        <end position="154"/>
    </location>
</feature>
<feature type="compositionally biased region" description="Acidic residues" evidence="11">
    <location>
        <begin position="12"/>
        <end position="23"/>
    </location>
</feature>
<feature type="compositionally biased region" description="Acidic residues" evidence="11">
    <location>
        <begin position="35"/>
        <end position="51"/>
    </location>
</feature>
<dbReference type="SMART" id="SM00252">
    <property type="entry name" value="SH2"/>
    <property type="match status" value="1"/>
</dbReference>
<dbReference type="InterPro" id="IPR042066">
    <property type="entry name" value="Spt6_death-like"/>
</dbReference>
<dbReference type="InterPro" id="IPR035420">
    <property type="entry name" value="Spt6_SH2"/>
</dbReference>
<dbReference type="SUPFAM" id="SSF47781">
    <property type="entry name" value="RuvA domain 2-like"/>
    <property type="match status" value="2"/>
</dbReference>
<dbReference type="Gene3D" id="1.10.10.650">
    <property type="entry name" value="RuvA domain 2-like"/>
    <property type="match status" value="1"/>
</dbReference>
<dbReference type="CDD" id="cd09918">
    <property type="entry name" value="SH2_Nterm_SPT6_like"/>
    <property type="match status" value="1"/>
</dbReference>
<name>A0A9P9ITB9_9PLEO</name>
<dbReference type="InterPro" id="IPR017072">
    <property type="entry name" value="TF_Spt6"/>
</dbReference>
<keyword evidence="7 10" id="KW-0804">Transcription</keyword>
<keyword evidence="5" id="KW-0158">Chromosome</keyword>
<evidence type="ECO:0000256" key="9">
    <source>
        <dbReference type="ARBA" id="ARBA00093389"/>
    </source>
</evidence>
<dbReference type="Gene3D" id="1.10.3500.10">
    <property type="entry name" value="Tex N-terminal region-like"/>
    <property type="match status" value="1"/>
</dbReference>
<dbReference type="InterPro" id="IPR003029">
    <property type="entry name" value="S1_domain"/>
</dbReference>
<feature type="compositionally biased region" description="Basic and acidic residues" evidence="11">
    <location>
        <begin position="145"/>
        <end position="154"/>
    </location>
</feature>
<dbReference type="InterPro" id="IPR041692">
    <property type="entry name" value="HHH_9"/>
</dbReference>
<dbReference type="Pfam" id="PF14639">
    <property type="entry name" value="YqgF"/>
    <property type="match status" value="1"/>
</dbReference>
<dbReference type="Pfam" id="PF14633">
    <property type="entry name" value="SH2_2"/>
    <property type="match status" value="1"/>
</dbReference>
<dbReference type="Pfam" id="PF21710">
    <property type="entry name" value="Spt6_S1"/>
    <property type="match status" value="1"/>
</dbReference>
<dbReference type="GO" id="GO:0008023">
    <property type="term" value="C:transcription elongation factor complex"/>
    <property type="evidence" value="ECO:0007669"/>
    <property type="project" value="TreeGrafter"/>
</dbReference>
<dbReference type="GO" id="GO:0042393">
    <property type="term" value="F:histone binding"/>
    <property type="evidence" value="ECO:0007669"/>
    <property type="project" value="TreeGrafter"/>
</dbReference>
<dbReference type="GO" id="GO:0031491">
    <property type="term" value="F:nucleosome binding"/>
    <property type="evidence" value="ECO:0007669"/>
    <property type="project" value="TreeGrafter"/>
</dbReference>
<protein>
    <recommendedName>
        <fullName evidence="4 10">Transcription elongation factor Spt6</fullName>
    </recommendedName>
</protein>
<dbReference type="Proteomes" id="UP000700596">
    <property type="component" value="Unassembled WGS sequence"/>
</dbReference>
<dbReference type="Pfam" id="PF14632">
    <property type="entry name" value="SPT6_acidic"/>
    <property type="match status" value="1"/>
</dbReference>
<dbReference type="InterPro" id="IPR049540">
    <property type="entry name" value="Spt6-like_S1"/>
</dbReference>
<evidence type="ECO:0000256" key="2">
    <source>
        <dbReference type="ARBA" id="ARBA00004286"/>
    </source>
</evidence>
<keyword evidence="13" id="KW-0251">Elongation factor</keyword>
<dbReference type="InterPro" id="IPR028088">
    <property type="entry name" value="Spt6_HTH_DNA-bd_dom"/>
</dbReference>
<dbReference type="SMART" id="SM00316">
    <property type="entry name" value="S1"/>
    <property type="match status" value="1"/>
</dbReference>
<comment type="function">
    <text evidence="10">Plays a role in maintenance of chromatin structure during RNA polymerase II transcription elongation thereby repressing transcription initiation from cryptic promoters. Mediates the reassembly of nucleosomes onto the promoters of at least a selected set of genes during repression; the nucleosome reassembly is essential for transcriptional repression.</text>
</comment>
<dbReference type="Pfam" id="PF17674">
    <property type="entry name" value="HHH_9"/>
    <property type="match status" value="1"/>
</dbReference>
<evidence type="ECO:0000256" key="8">
    <source>
        <dbReference type="ARBA" id="ARBA00023242"/>
    </source>
</evidence>
<dbReference type="GO" id="GO:0140673">
    <property type="term" value="P:transcription elongation-coupled chromatin remodeling"/>
    <property type="evidence" value="ECO:0007669"/>
    <property type="project" value="InterPro"/>
</dbReference>
<evidence type="ECO:0000256" key="10">
    <source>
        <dbReference type="PIRNR" id="PIRNR036947"/>
    </source>
</evidence>
<dbReference type="GO" id="GO:0003677">
    <property type="term" value="F:DNA binding"/>
    <property type="evidence" value="ECO:0007669"/>
    <property type="project" value="InterPro"/>
</dbReference>